<name>A0AAV6VG58_9ARAC</name>
<feature type="compositionally biased region" description="Basic residues" evidence="1">
    <location>
        <begin position="1371"/>
        <end position="1470"/>
    </location>
</feature>
<feature type="region of interest" description="Disordered" evidence="1">
    <location>
        <begin position="101"/>
        <end position="127"/>
    </location>
</feature>
<feature type="compositionally biased region" description="Basic and acidic residues" evidence="1">
    <location>
        <begin position="1242"/>
        <end position="1251"/>
    </location>
</feature>
<dbReference type="EMBL" id="JAFNEN010000101">
    <property type="protein sequence ID" value="KAG8194651.1"/>
    <property type="molecule type" value="Genomic_DNA"/>
</dbReference>
<feature type="region of interest" description="Disordered" evidence="1">
    <location>
        <begin position="616"/>
        <end position="645"/>
    </location>
</feature>
<feature type="compositionally biased region" description="Low complexity" evidence="1">
    <location>
        <begin position="101"/>
        <end position="110"/>
    </location>
</feature>
<feature type="compositionally biased region" description="Acidic residues" evidence="1">
    <location>
        <begin position="1231"/>
        <end position="1241"/>
    </location>
</feature>
<feature type="compositionally biased region" description="Basic and acidic residues" evidence="1">
    <location>
        <begin position="1550"/>
        <end position="1560"/>
    </location>
</feature>
<accession>A0AAV6VG58</accession>
<evidence type="ECO:0000313" key="3">
    <source>
        <dbReference type="Proteomes" id="UP000827092"/>
    </source>
</evidence>
<evidence type="ECO:0000256" key="1">
    <source>
        <dbReference type="SAM" id="MobiDB-lite"/>
    </source>
</evidence>
<feature type="region of interest" description="Disordered" evidence="1">
    <location>
        <begin position="1190"/>
        <end position="1219"/>
    </location>
</feature>
<feature type="compositionally biased region" description="Basic and acidic residues" evidence="1">
    <location>
        <begin position="111"/>
        <end position="127"/>
    </location>
</feature>
<feature type="compositionally biased region" description="Basic residues" evidence="1">
    <location>
        <begin position="1307"/>
        <end position="1316"/>
    </location>
</feature>
<organism evidence="2 3">
    <name type="scientific">Oedothorax gibbosus</name>
    <dbReference type="NCBI Taxonomy" id="931172"/>
    <lineage>
        <taxon>Eukaryota</taxon>
        <taxon>Metazoa</taxon>
        <taxon>Ecdysozoa</taxon>
        <taxon>Arthropoda</taxon>
        <taxon>Chelicerata</taxon>
        <taxon>Arachnida</taxon>
        <taxon>Araneae</taxon>
        <taxon>Araneomorphae</taxon>
        <taxon>Entelegynae</taxon>
        <taxon>Araneoidea</taxon>
        <taxon>Linyphiidae</taxon>
        <taxon>Erigoninae</taxon>
        <taxon>Oedothorax</taxon>
    </lineage>
</organism>
<feature type="compositionally biased region" description="Low complexity" evidence="1">
    <location>
        <begin position="1101"/>
        <end position="1120"/>
    </location>
</feature>
<dbReference type="Proteomes" id="UP000827092">
    <property type="component" value="Unassembled WGS sequence"/>
</dbReference>
<feature type="compositionally biased region" description="Polar residues" evidence="1">
    <location>
        <begin position="66"/>
        <end position="76"/>
    </location>
</feature>
<feature type="compositionally biased region" description="Basic residues" evidence="1">
    <location>
        <begin position="1259"/>
        <end position="1276"/>
    </location>
</feature>
<feature type="region of interest" description="Disordered" evidence="1">
    <location>
        <begin position="1"/>
        <end position="31"/>
    </location>
</feature>
<feature type="region of interest" description="Disordered" evidence="1">
    <location>
        <begin position="1136"/>
        <end position="1173"/>
    </location>
</feature>
<reference evidence="2 3" key="1">
    <citation type="journal article" date="2022" name="Nat. Ecol. Evol.">
        <title>A masculinizing supergene underlies an exaggerated male reproductive morph in a spider.</title>
        <authorList>
            <person name="Hendrickx F."/>
            <person name="De Corte Z."/>
            <person name="Sonet G."/>
            <person name="Van Belleghem S.M."/>
            <person name="Kostlbacher S."/>
            <person name="Vangestel C."/>
        </authorList>
    </citation>
    <scope>NUCLEOTIDE SEQUENCE [LARGE SCALE GENOMIC DNA]</scope>
    <source>
        <strain evidence="2">W744_W776</strain>
    </source>
</reference>
<sequence length="1994" mass="226861">MPIEKDDAARNKDSMQFKHSHNQQRKDIPKNVGSHYLSNFLALSQTVKTLPKVETQKHSKYFKNKPSASEIASGSKRSVKESPRVPSEQKCSKTIKIKTPTKTSTNTVPKTKNEIAHEIKKKPDSGKKEYFDRDSDLRFLSHNMERSRVKDVFPEHLKQSPYCDFEFLSKNEEKLREKPGSSRKFGSPYTKESSFWKKERYSYRHSLPYGKDSDLRKMSKSSREYLDRERYYKHKSDKYDDRKKDYKWPKMEMHSQSKYSWYNKDYVHKKKYAEKPHFSKMRRDYHKEKRDFHLEDYEEVVSLEDSNEDLKVPVHFRKCLVRYLSYAVYNYFRPKWYFLSRKRYVVNCLYATGKKDKVSEKILKELEPRLEEVAGDEEIADNAAIVDEETVKDDLLVDQEEIENIETIDHALLNDGETIEDASGENIETICVTLLNTDNEETIVDAHGENEVIMDDALLGDDNGDVDVENDETLDDALLEDDNDEIIDDVDGENEETLDDALLEDDNGKLLGDIESENDETMEEVLIEDNNGVTIVDDENGETVDGALLFENVETIAEADAENVENIEDDNGENIEDDNGKNIEVTSDENIKKINDALLVDDKTTKDTLDDTNNETIGNTLLDDNEETTNNIPSNDNEGKKENQSISDICETKEDVSATDNSIQTEKISIVKKEVVNESILSPQNKESIEQGSNVHNEDDDEICILHVGKKVKDAICIVIDDQKESDDTGTVQDGSKEKIDVGVVPDNKEKVSGISIVHNDKTDGEDICILHEKVTKSNIAKFVKKFNDVQKQANKITRNYLKLQQISSKKIVPKKKDNLSGMGNNTKKVENENAQSLLTKSNQASINDKKDPLFFHKCDSSLDFNSEFKHSEPAIQSNLSEWNSHLIGLEYMLEVQDNVDEKVIKKYHCGLCTEDFPHQETIAQVVIKHVTSYKHMCNYMAKHFPSSDYNFSESVRSYVNEIMLQTCCEEINHKLGYNYMCIVKENFFQKEYDKIKEHFSAMKHWGESDIDIFPKLIIKQLESDVCKDAGCVIEDIISKIVPPEPKETFFIPETIVSSSRRVNPKDKVKDIMKTSESVVKRSLQNTLIVLTTPSVPPVKTPSSAGLSSPKKLSASSTKTSKALMNTISKYNVQEEELTSQKEQTPGVVIDPNLDKELKRNQDSDSVLSSGTEQDGLRVVRLRTSYNRPLELGDSDEEKEVGLSVPVQGSVEIGPSIEGDAVTDNLQAEEISDNDFSDTDLLDVHSPEADKAAPNSQKQPHKKSMHSKYCPKRKAWIRSDSQQSVGEKESLRNVHSPSSEVSTIGKSSKRYSSHFPKKYDERSQDSYTSRASKRRRSTSSSPSLEEFLRKLSPSPVRKRSPLRVSSSYRKPVSRKKSRSPYRRRTRSPTSRHSRSPYRKRSKSPFRRRSKSPIRRRPSPYRKRSRSPVRRRSRSPFKLRSRSPIRKLSRSPIRKRSRSPRNRSPLRRRSRSPYSSFKSKRNERSLRSPVRISGGYKISRSPDKLQRKYSSSPSRQHARPRSPLADSGMPSRIPGSYKKTSSSTLPHHHPKTESRKERNDLEEISDEDESKYFNTNTSSEKIPQYMDEIIQSLPESARIMLVKVMQRFSITNINVNDPSFYELMKFVASHSSEIQRLMSQPSALPEMNAQVPSKPSAQSQESFLHQYILTGMKGNSNMLSEAGPSSANVFPGPSGINFQLPPLQPMSPSPQFLSQGPDLTPLNQFGQSVYQQPTSSVGYPVQGMHVASPNFVRQQQQMAMNIPMAQQQFQQDVYKQVSPPKPAIPPPQPKRTSEGMFQDLKATVSKIFGGEDALGKLGFKIPGLTDHPAEAKYSGSSQNVPPINPVYQSLHDNKMGQYFKKEAPTQANDNFAKSYDKKEQAFISEASRETPHVPPPDAKVSFCDVQRAPMQKNLFPVVNNPQTSYKQDNVQASINDAKKSLAQRLAAVLVKVGMVDVPAHLLQEMLMKIGAFSLNPPQDISESEILTILRKLKYV</sequence>
<feature type="compositionally biased region" description="Basic and acidic residues" evidence="1">
    <location>
        <begin position="1153"/>
        <end position="1163"/>
    </location>
</feature>
<evidence type="ECO:0000313" key="2">
    <source>
        <dbReference type="EMBL" id="KAG8194651.1"/>
    </source>
</evidence>
<proteinExistence type="predicted"/>
<feature type="region of interest" description="Disordered" evidence="1">
    <location>
        <begin position="54"/>
        <end position="87"/>
    </location>
</feature>
<feature type="region of interest" description="Disordered" evidence="1">
    <location>
        <begin position="1231"/>
        <end position="1573"/>
    </location>
</feature>
<feature type="compositionally biased region" description="Polar residues" evidence="1">
    <location>
        <begin position="1293"/>
        <end position="1306"/>
    </location>
</feature>
<comment type="caution">
    <text evidence="2">The sequence shown here is derived from an EMBL/GenBank/DDBJ whole genome shotgun (WGS) entry which is preliminary data.</text>
</comment>
<keyword evidence="3" id="KW-1185">Reference proteome</keyword>
<feature type="region of interest" description="Disordered" evidence="1">
    <location>
        <begin position="1095"/>
        <end position="1120"/>
    </location>
</feature>
<protein>
    <submittedName>
        <fullName evidence="2">Uncharacterized protein</fullName>
    </submittedName>
</protein>
<gene>
    <name evidence="2" type="ORF">JTE90_003123</name>
</gene>
<feature type="compositionally biased region" description="Basic and acidic residues" evidence="1">
    <location>
        <begin position="1"/>
        <end position="16"/>
    </location>
</feature>
<feature type="compositionally biased region" description="Polar residues" evidence="1">
    <location>
        <begin position="1164"/>
        <end position="1173"/>
    </location>
</feature>